<dbReference type="Proteomes" id="UP001302072">
    <property type="component" value="Chromosome"/>
</dbReference>
<reference evidence="2 3" key="1">
    <citation type="submission" date="2022-12" db="EMBL/GenBank/DDBJ databases">
        <title>Two new species, Stenotrophomonas aracearum and Stenotrophomonas oahuensis, isolated from Anthurium (Araceae family) in Hawaii.</title>
        <authorList>
            <person name="Chunag S.C."/>
            <person name="Dobhal S."/>
            <person name="Alvarez A."/>
            <person name="Arif M."/>
        </authorList>
    </citation>
    <scope>NUCLEOTIDE SEQUENCE [LARGE SCALE GENOMIC DNA]</scope>
    <source>
        <strain evidence="2 3">A5586</strain>
    </source>
</reference>
<name>A0ABY9YXB1_9GAMM</name>
<feature type="transmembrane region" description="Helical" evidence="1">
    <location>
        <begin position="12"/>
        <end position="35"/>
    </location>
</feature>
<dbReference type="RefSeq" id="WP_311193866.1">
    <property type="nucleotide sequence ID" value="NZ_CP115541.1"/>
</dbReference>
<organism evidence="2 3">
    <name type="scientific">Stenotrophomonas oahuensis</name>
    <dbReference type="NCBI Taxonomy" id="3003271"/>
    <lineage>
        <taxon>Bacteria</taxon>
        <taxon>Pseudomonadati</taxon>
        <taxon>Pseudomonadota</taxon>
        <taxon>Gammaproteobacteria</taxon>
        <taxon>Lysobacterales</taxon>
        <taxon>Lysobacteraceae</taxon>
        <taxon>Stenotrophomonas</taxon>
    </lineage>
</organism>
<proteinExistence type="predicted"/>
<evidence type="ECO:0000313" key="3">
    <source>
        <dbReference type="Proteomes" id="UP001302072"/>
    </source>
</evidence>
<keyword evidence="1" id="KW-0812">Transmembrane</keyword>
<sequence length="46" mass="4634">MNLLVGLGGAALGHIVLLAVLLGFLDAFLFAGLLFGGHGLKHYVGG</sequence>
<keyword evidence="1" id="KW-1133">Transmembrane helix</keyword>
<accession>A0ABY9YXB1</accession>
<evidence type="ECO:0000313" key="2">
    <source>
        <dbReference type="EMBL" id="WNH54788.1"/>
    </source>
</evidence>
<protein>
    <submittedName>
        <fullName evidence="2">Uncharacterized protein</fullName>
    </submittedName>
</protein>
<keyword evidence="1" id="KW-0472">Membrane</keyword>
<dbReference type="EMBL" id="CP115541">
    <property type="protein sequence ID" value="WNH54788.1"/>
    <property type="molecule type" value="Genomic_DNA"/>
</dbReference>
<evidence type="ECO:0000256" key="1">
    <source>
        <dbReference type="SAM" id="Phobius"/>
    </source>
</evidence>
<keyword evidence="3" id="KW-1185">Reference proteome</keyword>
<gene>
    <name evidence="2" type="ORF">PDM29_00270</name>
</gene>